<dbReference type="Proteomes" id="UP001054945">
    <property type="component" value="Unassembled WGS sequence"/>
</dbReference>
<dbReference type="AlphaFoldDB" id="A0AAV4XF14"/>
<comment type="caution">
    <text evidence="2">The sequence shown here is derived from an EMBL/GenBank/DDBJ whole genome shotgun (WGS) entry which is preliminary data.</text>
</comment>
<name>A0AAV4XF14_CAEEX</name>
<protein>
    <submittedName>
        <fullName evidence="2">Uncharacterized protein</fullName>
    </submittedName>
</protein>
<organism evidence="2 3">
    <name type="scientific">Caerostris extrusa</name>
    <name type="common">Bark spider</name>
    <name type="synonym">Caerostris bankana</name>
    <dbReference type="NCBI Taxonomy" id="172846"/>
    <lineage>
        <taxon>Eukaryota</taxon>
        <taxon>Metazoa</taxon>
        <taxon>Ecdysozoa</taxon>
        <taxon>Arthropoda</taxon>
        <taxon>Chelicerata</taxon>
        <taxon>Arachnida</taxon>
        <taxon>Araneae</taxon>
        <taxon>Araneomorphae</taxon>
        <taxon>Entelegynae</taxon>
        <taxon>Araneoidea</taxon>
        <taxon>Araneidae</taxon>
        <taxon>Caerostris</taxon>
    </lineage>
</organism>
<feature type="region of interest" description="Disordered" evidence="1">
    <location>
        <begin position="1"/>
        <end position="80"/>
    </location>
</feature>
<keyword evidence="3" id="KW-1185">Reference proteome</keyword>
<accession>A0AAV4XF14</accession>
<evidence type="ECO:0000256" key="1">
    <source>
        <dbReference type="SAM" id="MobiDB-lite"/>
    </source>
</evidence>
<dbReference type="EMBL" id="BPLR01000164">
    <property type="protein sequence ID" value="GIY92580.1"/>
    <property type="molecule type" value="Genomic_DNA"/>
</dbReference>
<gene>
    <name evidence="2" type="ORF">CEXT_354521</name>
</gene>
<evidence type="ECO:0000313" key="3">
    <source>
        <dbReference type="Proteomes" id="UP001054945"/>
    </source>
</evidence>
<proteinExistence type="predicted"/>
<reference evidence="2 3" key="1">
    <citation type="submission" date="2021-06" db="EMBL/GenBank/DDBJ databases">
        <title>Caerostris extrusa draft genome.</title>
        <authorList>
            <person name="Kono N."/>
            <person name="Arakawa K."/>
        </authorList>
    </citation>
    <scope>NUCLEOTIDE SEQUENCE [LARGE SCALE GENOMIC DNA]</scope>
</reference>
<feature type="compositionally biased region" description="Polar residues" evidence="1">
    <location>
        <begin position="17"/>
        <end position="27"/>
    </location>
</feature>
<evidence type="ECO:0000313" key="2">
    <source>
        <dbReference type="EMBL" id="GIY92580.1"/>
    </source>
</evidence>
<sequence length="111" mass="12705">MVRKKRRRMQDKERTHPSGNMTWNILRQQLRGKNGRRSESSIIRPAVRDSLAAGFSSRLSASRRRPHRTPDSRHPSSQQLLRLQRRTDGIVWAGSSGAGTCIKRGINTKFV</sequence>